<feature type="transmembrane region" description="Helical" evidence="6">
    <location>
        <begin position="62"/>
        <end position="83"/>
    </location>
</feature>
<feature type="transmembrane region" description="Helical" evidence="6">
    <location>
        <begin position="235"/>
        <end position="259"/>
    </location>
</feature>
<dbReference type="SMART" id="SM00724">
    <property type="entry name" value="TLC"/>
    <property type="match status" value="1"/>
</dbReference>
<dbReference type="InterPro" id="IPR006634">
    <property type="entry name" value="TLC-dom"/>
</dbReference>
<dbReference type="GO" id="GO:0016020">
    <property type="term" value="C:membrane"/>
    <property type="evidence" value="ECO:0007669"/>
    <property type="project" value="UniProtKB-SubCell"/>
</dbReference>
<evidence type="ECO:0000313" key="8">
    <source>
        <dbReference type="EMBL" id="CAD8397797.1"/>
    </source>
</evidence>
<organism evidence="8">
    <name type="scientific">Rhodosorus marinus</name>
    <dbReference type="NCBI Taxonomy" id="101924"/>
    <lineage>
        <taxon>Eukaryota</taxon>
        <taxon>Rhodophyta</taxon>
        <taxon>Stylonematophyceae</taxon>
        <taxon>Stylonematales</taxon>
        <taxon>Stylonemataceae</taxon>
        <taxon>Rhodosorus</taxon>
    </lineage>
</organism>
<evidence type="ECO:0000256" key="6">
    <source>
        <dbReference type="SAM" id="Phobius"/>
    </source>
</evidence>
<proteinExistence type="predicted"/>
<reference evidence="8" key="1">
    <citation type="submission" date="2021-01" db="EMBL/GenBank/DDBJ databases">
        <authorList>
            <person name="Corre E."/>
            <person name="Pelletier E."/>
            <person name="Niang G."/>
            <person name="Scheremetjew M."/>
            <person name="Finn R."/>
            <person name="Kale V."/>
            <person name="Holt S."/>
            <person name="Cochrane G."/>
            <person name="Meng A."/>
            <person name="Brown T."/>
            <person name="Cohen L."/>
        </authorList>
    </citation>
    <scope>NUCLEOTIDE SEQUENCE</scope>
    <source>
        <strain evidence="8">UTEX LB 2760</strain>
    </source>
</reference>
<evidence type="ECO:0000256" key="5">
    <source>
        <dbReference type="PROSITE-ProRule" id="PRU00205"/>
    </source>
</evidence>
<evidence type="ECO:0000259" key="7">
    <source>
        <dbReference type="PROSITE" id="PS50922"/>
    </source>
</evidence>
<dbReference type="PANTHER" id="PTHR13439:SF0">
    <property type="entry name" value="TOPOISOMERASE I DAMAGE AFFECTED PROTEIN 4"/>
    <property type="match status" value="1"/>
</dbReference>
<evidence type="ECO:0000256" key="3">
    <source>
        <dbReference type="ARBA" id="ARBA00022989"/>
    </source>
</evidence>
<keyword evidence="3 6" id="KW-1133">Transmembrane helix</keyword>
<feature type="domain" description="TLC" evidence="7">
    <location>
        <begin position="57"/>
        <end position="263"/>
    </location>
</feature>
<keyword evidence="2 5" id="KW-0812">Transmembrane</keyword>
<feature type="transmembrane region" description="Helical" evidence="6">
    <location>
        <begin position="103"/>
        <end position="121"/>
    </location>
</feature>
<dbReference type="AlphaFoldDB" id="A0A7S0BM53"/>
<evidence type="ECO:0000256" key="4">
    <source>
        <dbReference type="ARBA" id="ARBA00023136"/>
    </source>
</evidence>
<evidence type="ECO:0000256" key="1">
    <source>
        <dbReference type="ARBA" id="ARBA00004141"/>
    </source>
</evidence>
<dbReference type="EMBL" id="HBEK01014295">
    <property type="protein sequence ID" value="CAD8397797.1"/>
    <property type="molecule type" value="Transcribed_RNA"/>
</dbReference>
<feature type="transmembrane region" description="Helical" evidence="6">
    <location>
        <begin position="189"/>
        <end position="215"/>
    </location>
</feature>
<comment type="subcellular location">
    <subcellularLocation>
        <location evidence="1">Membrane</location>
        <topology evidence="1">Multi-pass membrane protein</topology>
    </subcellularLocation>
</comment>
<dbReference type="PANTHER" id="PTHR13439">
    <property type="entry name" value="CT120 PROTEIN"/>
    <property type="match status" value="1"/>
</dbReference>
<name>A0A7S0BM53_9RHOD</name>
<protein>
    <recommendedName>
        <fullName evidence="7">TLC domain-containing protein</fullName>
    </recommendedName>
</protein>
<evidence type="ECO:0000256" key="2">
    <source>
        <dbReference type="ARBA" id="ARBA00022692"/>
    </source>
</evidence>
<dbReference type="InterPro" id="IPR050846">
    <property type="entry name" value="TLCD"/>
</dbReference>
<dbReference type="GO" id="GO:0005783">
    <property type="term" value="C:endoplasmic reticulum"/>
    <property type="evidence" value="ECO:0007669"/>
    <property type="project" value="TreeGrafter"/>
</dbReference>
<feature type="transmembrane region" description="Helical" evidence="6">
    <location>
        <begin position="24"/>
        <end position="50"/>
    </location>
</feature>
<sequence length="270" mass="30652">MEMAWGGVENALRYLSEQLPTYQAYWVAAGGWAFLLVPFHFGSLLVSSTYGKHLNSAQRVEWLSRCVSTVHAVVVFTTMFLAIFPETSAYTGGEYERFWLCRAGHLLAMGYFLYDFILVVLNVRTITAGPSTLFHHVVGAFVVRTALNMGHAMPLIWSGGTFLTEISTPLVNWRWFLYFKHRNEPLYKVCGISMTVVFFLGRIVFMPVFLFYIYAQKGLVDSLPSQADAFFLGSFASIFYAVLYALNIYWFSLIVKGAIKLLKEPEKKST</sequence>
<dbReference type="GO" id="GO:0055088">
    <property type="term" value="P:lipid homeostasis"/>
    <property type="evidence" value="ECO:0007669"/>
    <property type="project" value="TreeGrafter"/>
</dbReference>
<keyword evidence="4 5" id="KW-0472">Membrane</keyword>
<accession>A0A7S0BM53</accession>
<gene>
    <name evidence="8" type="ORF">RMAR0315_LOCUS7787</name>
</gene>
<dbReference type="PROSITE" id="PS50922">
    <property type="entry name" value="TLC"/>
    <property type="match status" value="1"/>
</dbReference>
<dbReference type="Pfam" id="PF03798">
    <property type="entry name" value="TRAM_LAG1_CLN8"/>
    <property type="match status" value="1"/>
</dbReference>